<gene>
    <name evidence="6" type="ORF">ASIM_LOCUS17077</name>
</gene>
<evidence type="ECO:0000313" key="8">
    <source>
        <dbReference type="WBParaSite" id="ASIM_0001767301-mRNA-1"/>
    </source>
</evidence>
<dbReference type="PANTHER" id="PTHR45640">
    <property type="entry name" value="HEAT SHOCK PROTEIN HSP-12.2-RELATED"/>
    <property type="match status" value="1"/>
</dbReference>
<reference evidence="6 7" key="2">
    <citation type="submission" date="2018-11" db="EMBL/GenBank/DDBJ databases">
        <authorList>
            <consortium name="Pathogen Informatics"/>
        </authorList>
    </citation>
    <scope>NUCLEOTIDE SEQUENCE [LARGE SCALE GENOMIC DNA]</scope>
</reference>
<protein>
    <submittedName>
        <fullName evidence="8">Protein lethal(2)essential for life (inferred by orthology to a D. melanogaster protein)</fullName>
    </submittedName>
</protein>
<dbReference type="CDD" id="cd06526">
    <property type="entry name" value="metazoan_ACD"/>
    <property type="match status" value="1"/>
</dbReference>
<dbReference type="InterPro" id="IPR001436">
    <property type="entry name" value="Alpha-crystallin/sHSP_animal"/>
</dbReference>
<evidence type="ECO:0000259" key="5">
    <source>
        <dbReference type="PROSITE" id="PS01031"/>
    </source>
</evidence>
<dbReference type="GO" id="GO:0009408">
    <property type="term" value="P:response to heat"/>
    <property type="evidence" value="ECO:0007669"/>
    <property type="project" value="TreeGrafter"/>
</dbReference>
<dbReference type="Pfam" id="PF00011">
    <property type="entry name" value="HSP20"/>
    <property type="match status" value="1"/>
</dbReference>
<sequence>MSRRFPPFSPVGIPSRFFDDFRDLDFDRHFVRPYWTEKTLADAHKFGEGVGDITDNETDFSITFDVSHFAPEELKVNIDDNVLVVEGKHEVKTDKYGDIERHFVRRIRLPKNTKPENVTSELTKEGMLTVQTPKNVKEPPRSRTIPILRKVD</sequence>
<dbReference type="PRINTS" id="PR00299">
    <property type="entry name" value="ACRYSTALLIN"/>
</dbReference>
<evidence type="ECO:0000256" key="4">
    <source>
        <dbReference type="SAM" id="MobiDB-lite"/>
    </source>
</evidence>
<dbReference type="AlphaFoldDB" id="A0A0M3K9M9"/>
<evidence type="ECO:0000256" key="2">
    <source>
        <dbReference type="PROSITE-ProRule" id="PRU00285"/>
    </source>
</evidence>
<accession>A0A0M3K9M9</accession>
<dbReference type="InterPro" id="IPR002068">
    <property type="entry name" value="A-crystallin/Hsp20_dom"/>
</dbReference>
<feature type="domain" description="SHSP" evidence="5">
    <location>
        <begin position="41"/>
        <end position="150"/>
    </location>
</feature>
<dbReference type="PANTHER" id="PTHR45640:SF13">
    <property type="entry name" value="HEAT SHOCK PROTEIN 22-RELATED"/>
    <property type="match status" value="1"/>
</dbReference>
<keyword evidence="7" id="KW-1185">Reference proteome</keyword>
<evidence type="ECO:0000256" key="1">
    <source>
        <dbReference type="ARBA" id="ARBA00023016"/>
    </source>
</evidence>
<dbReference type="WBParaSite" id="ASIM_0001767301-mRNA-1">
    <property type="protein sequence ID" value="ASIM_0001767301-mRNA-1"/>
    <property type="gene ID" value="ASIM_0001767301"/>
</dbReference>
<dbReference type="Proteomes" id="UP000267096">
    <property type="component" value="Unassembled WGS sequence"/>
</dbReference>
<evidence type="ECO:0000313" key="7">
    <source>
        <dbReference type="Proteomes" id="UP000267096"/>
    </source>
</evidence>
<dbReference type="SUPFAM" id="SSF49764">
    <property type="entry name" value="HSP20-like chaperones"/>
    <property type="match status" value="1"/>
</dbReference>
<dbReference type="GO" id="GO:0005737">
    <property type="term" value="C:cytoplasm"/>
    <property type="evidence" value="ECO:0007669"/>
    <property type="project" value="TreeGrafter"/>
</dbReference>
<dbReference type="EMBL" id="UYRR01033715">
    <property type="protein sequence ID" value="VDK59440.1"/>
    <property type="molecule type" value="Genomic_DNA"/>
</dbReference>
<dbReference type="OrthoDB" id="1431247at2759"/>
<comment type="similarity">
    <text evidence="2 3">Belongs to the small heat shock protein (HSP20) family.</text>
</comment>
<dbReference type="PROSITE" id="PS01031">
    <property type="entry name" value="SHSP"/>
    <property type="match status" value="1"/>
</dbReference>
<organism evidence="8">
    <name type="scientific">Anisakis simplex</name>
    <name type="common">Herring worm</name>
    <dbReference type="NCBI Taxonomy" id="6269"/>
    <lineage>
        <taxon>Eukaryota</taxon>
        <taxon>Metazoa</taxon>
        <taxon>Ecdysozoa</taxon>
        <taxon>Nematoda</taxon>
        <taxon>Chromadorea</taxon>
        <taxon>Rhabditida</taxon>
        <taxon>Spirurina</taxon>
        <taxon>Ascaridomorpha</taxon>
        <taxon>Ascaridoidea</taxon>
        <taxon>Anisakidae</taxon>
        <taxon>Anisakis</taxon>
        <taxon>Anisakis simplex complex</taxon>
    </lineage>
</organism>
<dbReference type="Gene3D" id="2.60.40.790">
    <property type="match status" value="1"/>
</dbReference>
<reference evidence="8" key="1">
    <citation type="submission" date="2017-02" db="UniProtKB">
        <authorList>
            <consortium name="WormBaseParasite"/>
        </authorList>
    </citation>
    <scope>IDENTIFICATION</scope>
</reference>
<feature type="region of interest" description="Disordered" evidence="4">
    <location>
        <begin position="128"/>
        <end position="152"/>
    </location>
</feature>
<name>A0A0M3K9M9_ANISI</name>
<proteinExistence type="inferred from homology"/>
<evidence type="ECO:0000313" key="6">
    <source>
        <dbReference type="EMBL" id="VDK59440.1"/>
    </source>
</evidence>
<dbReference type="GO" id="GO:0051082">
    <property type="term" value="F:unfolded protein binding"/>
    <property type="evidence" value="ECO:0007669"/>
    <property type="project" value="TreeGrafter"/>
</dbReference>
<dbReference type="GO" id="GO:0042026">
    <property type="term" value="P:protein refolding"/>
    <property type="evidence" value="ECO:0007669"/>
    <property type="project" value="TreeGrafter"/>
</dbReference>
<evidence type="ECO:0000256" key="3">
    <source>
        <dbReference type="RuleBase" id="RU003616"/>
    </source>
</evidence>
<dbReference type="InterPro" id="IPR008978">
    <property type="entry name" value="HSP20-like_chaperone"/>
</dbReference>
<dbReference type="GO" id="GO:0005634">
    <property type="term" value="C:nucleus"/>
    <property type="evidence" value="ECO:0007669"/>
    <property type="project" value="TreeGrafter"/>
</dbReference>
<keyword evidence="1" id="KW-0346">Stress response</keyword>